<sequence>MRNFCYFMLALLLGVSVWACNDPDPEFGVNEFGRLQLVFDNVVGTEDLRLQTGIYNNAAGEQFSVSLLNYFVSNVRLKRADGSEYVVPQDSSYFLIKEAEPASQTVTITNVPAGDYVGVSYLIGVDSLRSTMDISRRKGVLEPAGAHNGGMYWDWNSGYIFFKLEGVSPQAPVNPAGTRSFVYHVGFFGGYETKTINNLRTATLSFGSDVAQVSATNTPRLTIRADILRVFDGAQRVSIAQNNNVMVSPFSATIASNYANMFQYSQPVKTN</sequence>
<feature type="domain" description="Copper-binding protein MbnP-like" evidence="2">
    <location>
        <begin position="33"/>
        <end position="246"/>
    </location>
</feature>
<dbReference type="Proteomes" id="UP000009309">
    <property type="component" value="Unassembled WGS sequence"/>
</dbReference>
<keyword evidence="1" id="KW-0732">Signal</keyword>
<gene>
    <name evidence="3" type="ORF">BN8_04344</name>
</gene>
<dbReference type="EMBL" id="CAIT01000009">
    <property type="protein sequence ID" value="CCH55109.1"/>
    <property type="molecule type" value="Genomic_DNA"/>
</dbReference>
<dbReference type="Pfam" id="PF20243">
    <property type="entry name" value="MbnP"/>
    <property type="match status" value="1"/>
</dbReference>
<dbReference type="OrthoDB" id="1422031at2"/>
<proteinExistence type="predicted"/>
<feature type="signal peptide" evidence="1">
    <location>
        <begin position="1"/>
        <end position="19"/>
    </location>
</feature>
<evidence type="ECO:0000259" key="2">
    <source>
        <dbReference type="Pfam" id="PF20243"/>
    </source>
</evidence>
<keyword evidence="4" id="KW-1185">Reference proteome</keyword>
<dbReference type="STRING" id="1185876.BN8_04344"/>
<organism evidence="3 4">
    <name type="scientific">Fibrisoma limi BUZ 3</name>
    <dbReference type="NCBI Taxonomy" id="1185876"/>
    <lineage>
        <taxon>Bacteria</taxon>
        <taxon>Pseudomonadati</taxon>
        <taxon>Bacteroidota</taxon>
        <taxon>Cytophagia</taxon>
        <taxon>Cytophagales</taxon>
        <taxon>Spirosomataceae</taxon>
        <taxon>Fibrisoma</taxon>
    </lineage>
</organism>
<accession>I2GMI1</accession>
<feature type="chain" id="PRO_5003659736" description="Copper-binding protein MbnP-like domain-containing protein" evidence="1">
    <location>
        <begin position="20"/>
        <end position="271"/>
    </location>
</feature>
<name>I2GMI1_9BACT</name>
<evidence type="ECO:0000313" key="4">
    <source>
        <dbReference type="Proteomes" id="UP000009309"/>
    </source>
</evidence>
<dbReference type="AlphaFoldDB" id="I2GMI1"/>
<dbReference type="eggNOG" id="ENOG502ZB53">
    <property type="taxonomic scope" value="Bacteria"/>
</dbReference>
<evidence type="ECO:0000313" key="3">
    <source>
        <dbReference type="EMBL" id="CCH55109.1"/>
    </source>
</evidence>
<dbReference type="RefSeq" id="WP_009283679.1">
    <property type="nucleotide sequence ID" value="NZ_CAIT01000009.1"/>
</dbReference>
<protein>
    <recommendedName>
        <fullName evidence="2">Copper-binding protein MbnP-like domain-containing protein</fullName>
    </recommendedName>
</protein>
<evidence type="ECO:0000256" key="1">
    <source>
        <dbReference type="SAM" id="SignalP"/>
    </source>
</evidence>
<comment type="caution">
    <text evidence="3">The sequence shown here is derived from an EMBL/GenBank/DDBJ whole genome shotgun (WGS) entry which is preliminary data.</text>
</comment>
<dbReference type="InterPro" id="IPR046863">
    <property type="entry name" value="MbnP-like_dom"/>
</dbReference>
<reference evidence="3 4" key="1">
    <citation type="journal article" date="2012" name="J. Bacteriol.">
        <title>Genome Sequence of the Filamentous Bacterium Fibrisoma limi BUZ 3T.</title>
        <authorList>
            <person name="Filippini M."/>
            <person name="Qi W."/>
            <person name="Jaenicke S."/>
            <person name="Goesmann A."/>
            <person name="Smits T.H."/>
            <person name="Bagheri H.C."/>
        </authorList>
    </citation>
    <scope>NUCLEOTIDE SEQUENCE [LARGE SCALE GENOMIC DNA]</scope>
    <source>
        <strain evidence="4">BUZ 3T</strain>
    </source>
</reference>